<sequence length="215" mass="22307">MFTGLIESVCQVRALSVGRASEGGTLAVDLAALADGVRLGDSIAINGACLTVTRLEGAVATFALSGETLAKSTLAILKPSSRVNVERAMPATGRFGGHMVQGHVDGVGTVRAVKKLGEFADIEFGAPVELLEQMVPKGSVAIDGVSLTIAEVGSAGFRVAAIPETLGRTTLGSARIGDKVNVEIDVIVKVVRRQLETLLPTDGPLTVERLRQMGF</sequence>
<evidence type="ECO:0000313" key="5">
    <source>
        <dbReference type="EMBL" id="MDI6448460.1"/>
    </source>
</evidence>
<evidence type="ECO:0000256" key="3">
    <source>
        <dbReference type="PROSITE-ProRule" id="PRU00524"/>
    </source>
</evidence>
<dbReference type="InterPro" id="IPR026017">
    <property type="entry name" value="Lumazine-bd_dom"/>
</dbReference>
<dbReference type="Pfam" id="PF00677">
    <property type="entry name" value="Lum_binding"/>
    <property type="match status" value="2"/>
</dbReference>
<dbReference type="SUPFAM" id="SSF63380">
    <property type="entry name" value="Riboflavin synthase domain-like"/>
    <property type="match status" value="2"/>
</dbReference>
<dbReference type="CDD" id="cd00402">
    <property type="entry name" value="Riboflavin_synthase_like"/>
    <property type="match status" value="1"/>
</dbReference>
<keyword evidence="6" id="KW-1185">Reference proteome</keyword>
<comment type="caution">
    <text evidence="5">The sequence shown here is derived from an EMBL/GenBank/DDBJ whole genome shotgun (WGS) entry which is preliminary data.</text>
</comment>
<dbReference type="PIRSF" id="PIRSF000498">
    <property type="entry name" value="Riboflavin_syn_A"/>
    <property type="match status" value="1"/>
</dbReference>
<protein>
    <recommendedName>
        <fullName evidence="2">Riboflavin synthase</fullName>
        <ecNumber evidence="2">2.5.1.9</ecNumber>
    </recommendedName>
</protein>
<dbReference type="Proteomes" id="UP001431776">
    <property type="component" value="Unassembled WGS sequence"/>
</dbReference>
<dbReference type="AlphaFoldDB" id="A0AAW6TV08"/>
<feature type="domain" description="Lumazine-binding" evidence="4">
    <location>
        <begin position="99"/>
        <end position="195"/>
    </location>
</feature>
<dbReference type="EC" id="2.5.1.9" evidence="2"/>
<dbReference type="PANTHER" id="PTHR21098">
    <property type="entry name" value="RIBOFLAVIN SYNTHASE ALPHA CHAIN"/>
    <property type="match status" value="1"/>
</dbReference>
<feature type="repeat" description="Lumazine-binding" evidence="3">
    <location>
        <begin position="99"/>
        <end position="195"/>
    </location>
</feature>
<dbReference type="NCBIfam" id="TIGR00187">
    <property type="entry name" value="ribE"/>
    <property type="match status" value="1"/>
</dbReference>
<organism evidence="5 6">
    <name type="scientific">Anaerobaca lacustris</name>
    <dbReference type="NCBI Taxonomy" id="3044600"/>
    <lineage>
        <taxon>Bacteria</taxon>
        <taxon>Pseudomonadati</taxon>
        <taxon>Planctomycetota</taxon>
        <taxon>Phycisphaerae</taxon>
        <taxon>Sedimentisphaerales</taxon>
        <taxon>Anaerobacaceae</taxon>
        <taxon>Anaerobaca</taxon>
    </lineage>
</organism>
<dbReference type="InterPro" id="IPR023366">
    <property type="entry name" value="ATP_synth_asu-like_sf"/>
</dbReference>
<dbReference type="GO" id="GO:0004746">
    <property type="term" value="F:riboflavin synthase activity"/>
    <property type="evidence" value="ECO:0007669"/>
    <property type="project" value="UniProtKB-UniRule"/>
</dbReference>
<name>A0AAW6TV08_9BACT</name>
<dbReference type="GO" id="GO:0009231">
    <property type="term" value="P:riboflavin biosynthetic process"/>
    <property type="evidence" value="ECO:0007669"/>
    <property type="project" value="TreeGrafter"/>
</dbReference>
<dbReference type="InterPro" id="IPR001783">
    <property type="entry name" value="Lumazine-bd"/>
</dbReference>
<dbReference type="InterPro" id="IPR017938">
    <property type="entry name" value="Riboflavin_synthase-like_b-brl"/>
</dbReference>
<evidence type="ECO:0000256" key="1">
    <source>
        <dbReference type="ARBA" id="ARBA00022737"/>
    </source>
</evidence>
<proteinExistence type="predicted"/>
<keyword evidence="1" id="KW-0677">Repeat</keyword>
<accession>A0AAW6TV08</accession>
<dbReference type="NCBIfam" id="NF006767">
    <property type="entry name" value="PRK09289.1"/>
    <property type="match status" value="1"/>
</dbReference>
<dbReference type="RefSeq" id="WP_349243865.1">
    <property type="nucleotide sequence ID" value="NZ_JASCXX010000004.1"/>
</dbReference>
<dbReference type="PANTHER" id="PTHR21098:SF0">
    <property type="entry name" value="RIBOFLAVIN SYNTHASE"/>
    <property type="match status" value="1"/>
</dbReference>
<reference evidence="5" key="1">
    <citation type="submission" date="2023-05" db="EMBL/GenBank/DDBJ databases">
        <title>Anaerotaeda fermentans gen. nov., sp. nov., a novel anaerobic planctomycete of the new family within the order Sedimentisphaerales isolated from Taman Peninsula, Russia.</title>
        <authorList>
            <person name="Khomyakova M.A."/>
            <person name="Merkel A.Y."/>
            <person name="Slobodkin A.I."/>
        </authorList>
    </citation>
    <scope>NUCLEOTIDE SEQUENCE</scope>
    <source>
        <strain evidence="5">M17dextr</strain>
    </source>
</reference>
<evidence type="ECO:0000313" key="6">
    <source>
        <dbReference type="Proteomes" id="UP001431776"/>
    </source>
</evidence>
<evidence type="ECO:0000259" key="4">
    <source>
        <dbReference type="PROSITE" id="PS51177"/>
    </source>
</evidence>
<evidence type="ECO:0000256" key="2">
    <source>
        <dbReference type="NCBIfam" id="TIGR00187"/>
    </source>
</evidence>
<dbReference type="PROSITE" id="PS51177">
    <property type="entry name" value="LUMAZINE_BIND"/>
    <property type="match status" value="2"/>
</dbReference>
<dbReference type="Gene3D" id="2.40.30.20">
    <property type="match status" value="2"/>
</dbReference>
<dbReference type="EMBL" id="JASCXX010000004">
    <property type="protein sequence ID" value="MDI6448460.1"/>
    <property type="molecule type" value="Genomic_DNA"/>
</dbReference>
<keyword evidence="5" id="KW-0808">Transferase</keyword>
<feature type="domain" description="Lumazine-binding" evidence="4">
    <location>
        <begin position="1"/>
        <end position="98"/>
    </location>
</feature>
<gene>
    <name evidence="5" type="ORF">QJ522_05345</name>
</gene>
<feature type="repeat" description="Lumazine-binding" evidence="3">
    <location>
        <begin position="1"/>
        <end position="98"/>
    </location>
</feature>